<name>A0A235BRD7_UNCW3</name>
<feature type="chain" id="PRO_5013122145" description="LTD domain-containing protein" evidence="1">
    <location>
        <begin position="19"/>
        <end position="350"/>
    </location>
</feature>
<keyword evidence="1" id="KW-0732">Signal</keyword>
<dbReference type="Proteomes" id="UP000215559">
    <property type="component" value="Unassembled WGS sequence"/>
</dbReference>
<gene>
    <name evidence="2" type="ORF">CH330_07650</name>
</gene>
<sequence>MKRVVLIVSFLLARTVGANPYVVTILNEFGYINDTLQWVELHTAPFLRDAVDLRGWRIVTSTSECTLDLILHEDDCVVITPQGLARGLNGHGTFCLRPDSDEIHLLPVDTTVLLWPFEEVVRYPRTPTSGRNAPGLSCPGSVALWNYDDYDGQSINWYVDSTPTPGEWNNDFSSVAGRIRGSGGEMADWATIRIAGTYGHCLKSISEETNYQVDGLGAGKYKVSAMAKIRGQIYYVTYPDSVEVGYSQIVSGIDIVIPVSGIAEPGNSLSGIRPLLRVAGELVKVACPGPADVDLELFDLSGRSTAELYRGRFECGEHRFELPGCIRPGVYFVRLKAETAEATAKIVVKR</sequence>
<protein>
    <recommendedName>
        <fullName evidence="4">LTD domain-containing protein</fullName>
    </recommendedName>
</protein>
<organism evidence="2 3">
    <name type="scientific">candidate division WOR-3 bacterium JGI_Cruoil_03_51_56</name>
    <dbReference type="NCBI Taxonomy" id="1973747"/>
    <lineage>
        <taxon>Bacteria</taxon>
        <taxon>Bacteria division WOR-3</taxon>
    </lineage>
</organism>
<evidence type="ECO:0000256" key="1">
    <source>
        <dbReference type="SAM" id="SignalP"/>
    </source>
</evidence>
<comment type="caution">
    <text evidence="2">The sequence shown here is derived from an EMBL/GenBank/DDBJ whole genome shotgun (WGS) entry which is preliminary data.</text>
</comment>
<feature type="signal peptide" evidence="1">
    <location>
        <begin position="1"/>
        <end position="18"/>
    </location>
</feature>
<accession>A0A235BRD7</accession>
<evidence type="ECO:0000313" key="2">
    <source>
        <dbReference type="EMBL" id="OYD14776.1"/>
    </source>
</evidence>
<proteinExistence type="predicted"/>
<reference evidence="2 3" key="1">
    <citation type="submission" date="2017-07" db="EMBL/GenBank/DDBJ databases">
        <title>Recovery of genomes from metagenomes via a dereplication, aggregation, and scoring strategy.</title>
        <authorList>
            <person name="Sieber C.M."/>
            <person name="Probst A.J."/>
            <person name="Sharrar A."/>
            <person name="Thomas B.C."/>
            <person name="Hess M."/>
            <person name="Tringe S.G."/>
            <person name="Banfield J.F."/>
        </authorList>
    </citation>
    <scope>NUCLEOTIDE SEQUENCE [LARGE SCALE GENOMIC DNA]</scope>
    <source>
        <strain evidence="2">JGI_Cruoil_03_51_56</strain>
    </source>
</reference>
<dbReference type="EMBL" id="NOZP01000137">
    <property type="protein sequence ID" value="OYD14776.1"/>
    <property type="molecule type" value="Genomic_DNA"/>
</dbReference>
<dbReference type="AlphaFoldDB" id="A0A235BRD7"/>
<evidence type="ECO:0008006" key="4">
    <source>
        <dbReference type="Google" id="ProtNLM"/>
    </source>
</evidence>
<evidence type="ECO:0000313" key="3">
    <source>
        <dbReference type="Proteomes" id="UP000215559"/>
    </source>
</evidence>